<sequence>MRLAGGREDSGDDARAGVSADVKAFMKILVDGCMASVDSKHHANTGLSACAVIAPRAARWISSEMPQMQHAARGAAALLEIQQNDWNAGAHAAASGLCFRRQAVMGRARAPIGTPVAKPRSRTAEPRRRRSDARRAGPHA</sequence>
<organism evidence="2 3">
    <name type="scientific">Burkholderia cenocepacia</name>
    <dbReference type="NCBI Taxonomy" id="95486"/>
    <lineage>
        <taxon>Bacteria</taxon>
        <taxon>Pseudomonadati</taxon>
        <taxon>Pseudomonadota</taxon>
        <taxon>Betaproteobacteria</taxon>
        <taxon>Burkholderiales</taxon>
        <taxon>Burkholderiaceae</taxon>
        <taxon>Burkholderia</taxon>
        <taxon>Burkholderia cepacia complex</taxon>
    </lineage>
</organism>
<evidence type="ECO:0000256" key="1">
    <source>
        <dbReference type="SAM" id="MobiDB-lite"/>
    </source>
</evidence>
<accession>A0AAD0NBW9</accession>
<dbReference type="Proteomes" id="UP000244809">
    <property type="component" value="Chromosome 2"/>
</dbReference>
<proteinExistence type="predicted"/>
<evidence type="ECO:0000313" key="3">
    <source>
        <dbReference type="Proteomes" id="UP000244809"/>
    </source>
</evidence>
<dbReference type="AlphaFoldDB" id="A0AAD0NBW9"/>
<evidence type="ECO:0000313" key="2">
    <source>
        <dbReference type="EMBL" id="AWG29933.1"/>
    </source>
</evidence>
<feature type="compositionally biased region" description="Basic residues" evidence="1">
    <location>
        <begin position="127"/>
        <end position="140"/>
    </location>
</feature>
<dbReference type="EMBL" id="CP021068">
    <property type="protein sequence ID" value="AWG29933.1"/>
    <property type="molecule type" value="Genomic_DNA"/>
</dbReference>
<name>A0AAD0NBW9_9BURK</name>
<protein>
    <submittedName>
        <fullName evidence="2">Uncharacterized protein</fullName>
    </submittedName>
</protein>
<feature type="region of interest" description="Disordered" evidence="1">
    <location>
        <begin position="110"/>
        <end position="140"/>
    </location>
</feature>
<reference evidence="2 3" key="1">
    <citation type="submission" date="2017-04" db="EMBL/GenBank/DDBJ databases">
        <title>Complete genome sequence of Burkholderia cenocepacia PC184 Midwest clone.</title>
        <authorList>
            <person name="Mulks M.H."/>
            <person name="Cooper V.S."/>
        </authorList>
    </citation>
    <scope>NUCLEOTIDE SEQUENCE [LARGE SCALE GENOMIC DNA]</scope>
    <source>
        <strain evidence="2 3">PC184 Mulks</strain>
    </source>
</reference>
<gene>
    <name evidence="2" type="ORF">B9Z07_13345</name>
</gene>